<dbReference type="GO" id="GO:0003677">
    <property type="term" value="F:DNA binding"/>
    <property type="evidence" value="ECO:0007669"/>
    <property type="project" value="UniProtKB-KW"/>
</dbReference>
<dbReference type="Pfam" id="PF06114">
    <property type="entry name" value="Peptidase_M78"/>
    <property type="match status" value="1"/>
</dbReference>
<protein>
    <submittedName>
        <fullName evidence="6">XRE family transcriptional regulator</fullName>
    </submittedName>
</protein>
<accession>X7EG73</accession>
<dbReference type="eggNOG" id="COG1396">
    <property type="taxonomic scope" value="Bacteria"/>
</dbReference>
<evidence type="ECO:0000313" key="7">
    <source>
        <dbReference type="Proteomes" id="UP000022447"/>
    </source>
</evidence>
<dbReference type="PANTHER" id="PTHR46797">
    <property type="entry name" value="HTH-TYPE TRANSCRIPTIONAL REGULATOR"/>
    <property type="match status" value="1"/>
</dbReference>
<dbReference type="SUPFAM" id="SSF47413">
    <property type="entry name" value="lambda repressor-like DNA-binding domains"/>
    <property type="match status" value="1"/>
</dbReference>
<dbReference type="PATRIC" id="fig|1449350.3.peg.2518"/>
<evidence type="ECO:0000313" key="6">
    <source>
        <dbReference type="EMBL" id="ETX14241.1"/>
    </source>
</evidence>
<comment type="similarity">
    <text evidence="1">Belongs to the short-chain fatty acyl-CoA assimilation regulator (ScfR) family.</text>
</comment>
<dbReference type="SMART" id="SM00530">
    <property type="entry name" value="HTH_XRE"/>
    <property type="match status" value="1"/>
</dbReference>
<dbReference type="InterPro" id="IPR050807">
    <property type="entry name" value="TransReg_Diox_bact_type"/>
</dbReference>
<evidence type="ECO:0000256" key="4">
    <source>
        <dbReference type="ARBA" id="ARBA00023163"/>
    </source>
</evidence>
<dbReference type="Pfam" id="PF01381">
    <property type="entry name" value="HTH_3"/>
    <property type="match status" value="1"/>
</dbReference>
<dbReference type="Proteomes" id="UP000022447">
    <property type="component" value="Unassembled WGS sequence"/>
</dbReference>
<dbReference type="OrthoDB" id="1123084at2"/>
<evidence type="ECO:0000259" key="5">
    <source>
        <dbReference type="PROSITE" id="PS50943"/>
    </source>
</evidence>
<dbReference type="InterPro" id="IPR010982">
    <property type="entry name" value="Lambda_DNA-bd_dom_sf"/>
</dbReference>
<dbReference type="GO" id="GO:0003700">
    <property type="term" value="F:DNA-binding transcription factor activity"/>
    <property type="evidence" value="ECO:0007669"/>
    <property type="project" value="TreeGrafter"/>
</dbReference>
<keyword evidence="7" id="KW-1185">Reference proteome</keyword>
<dbReference type="PROSITE" id="PS50943">
    <property type="entry name" value="HTH_CROC1"/>
    <property type="match status" value="1"/>
</dbReference>
<dbReference type="RefSeq" id="WP_037263173.1">
    <property type="nucleotide sequence ID" value="NZ_JALZ01000012.1"/>
</dbReference>
<dbReference type="PIRSF" id="PIRSF019251">
    <property type="entry name" value="Rv0465c"/>
    <property type="match status" value="1"/>
</dbReference>
<comment type="caution">
    <text evidence="6">The sequence shown here is derived from an EMBL/GenBank/DDBJ whole genome shotgun (WGS) entry which is preliminary data.</text>
</comment>
<evidence type="ECO:0000256" key="3">
    <source>
        <dbReference type="ARBA" id="ARBA00023125"/>
    </source>
</evidence>
<dbReference type="GO" id="GO:0005829">
    <property type="term" value="C:cytosol"/>
    <property type="evidence" value="ECO:0007669"/>
    <property type="project" value="TreeGrafter"/>
</dbReference>
<dbReference type="PANTHER" id="PTHR46797:SF23">
    <property type="entry name" value="HTH-TYPE TRANSCRIPTIONAL REGULATOR SUTR"/>
    <property type="match status" value="1"/>
</dbReference>
<sequence>MAKTFIGPRLRRLRQERGETQALMAKGLGISTSYVNLLEKNERSVSVPVLLKLFETYGVDWRDIAEDEDTATFADLRGALADPIFEGARPDLTQLRAAMAHSPDLAAAFLRVHRAYQAATEQIMSMSGAQDGDSPHLKASPETVVHNFFRDHRNYFPTLEKAADRFWSERDVPLDEVYTALKDRLRLKLGLRVRLVPVADMPETLREYDEDRKEVRLSEALDHPNRVFQLIHVSALIEQREGLDAILSKSDLDDPARLARCRVELANYFAAAVLMPYKRFLSEARASKYDFDHLATRFGVSFEQACHRATTLQRGSARGVPFFFMRVDKAGNVTKRFNSTDFQLAQYGGACPRLDVHVSFRTPGRVVPQVVEMPDGSQFFVFARSVDRPSFSRHTADMRLAVAMGCAIEHAADIGYAEQVSFTGTRATPIGINCRVCPRANCDQRAHHAILLANAVNENRRGATRYGV</sequence>
<proteinExistence type="inferred from homology"/>
<dbReference type="STRING" id="1449350.OCH239_04000"/>
<keyword evidence="4" id="KW-0804">Transcription</keyword>
<organism evidence="6 7">
    <name type="scientific">Roseivivax halodurans JCM 10272</name>
    <dbReference type="NCBI Taxonomy" id="1449350"/>
    <lineage>
        <taxon>Bacteria</taxon>
        <taxon>Pseudomonadati</taxon>
        <taxon>Pseudomonadota</taxon>
        <taxon>Alphaproteobacteria</taxon>
        <taxon>Rhodobacterales</taxon>
        <taxon>Roseobacteraceae</taxon>
        <taxon>Roseivivax</taxon>
    </lineage>
</organism>
<dbReference type="AlphaFoldDB" id="X7EG73"/>
<dbReference type="eggNOG" id="COG3800">
    <property type="taxonomic scope" value="Bacteria"/>
</dbReference>
<dbReference type="CDD" id="cd00093">
    <property type="entry name" value="HTH_XRE"/>
    <property type="match status" value="1"/>
</dbReference>
<dbReference type="Pfam" id="PF09856">
    <property type="entry name" value="ScfRs"/>
    <property type="match status" value="1"/>
</dbReference>
<dbReference type="EMBL" id="JALZ01000012">
    <property type="protein sequence ID" value="ETX14241.1"/>
    <property type="molecule type" value="Genomic_DNA"/>
</dbReference>
<keyword evidence="2" id="KW-0805">Transcription regulation</keyword>
<dbReference type="InterPro" id="IPR026281">
    <property type="entry name" value="HTH_RamB"/>
</dbReference>
<name>X7EG73_9RHOB</name>
<dbReference type="InterPro" id="IPR010359">
    <property type="entry name" value="IrrE_HExxH"/>
</dbReference>
<feature type="domain" description="HTH cro/C1-type" evidence="5">
    <location>
        <begin position="10"/>
        <end position="64"/>
    </location>
</feature>
<dbReference type="InterPro" id="IPR001387">
    <property type="entry name" value="Cro/C1-type_HTH"/>
</dbReference>
<reference evidence="6 7" key="1">
    <citation type="submission" date="2014-01" db="EMBL/GenBank/DDBJ databases">
        <title>Roseivivax halodurans JCM 10272 Genome Sequencing.</title>
        <authorList>
            <person name="Lai Q."/>
            <person name="Li G."/>
            <person name="Shao Z."/>
        </authorList>
    </citation>
    <scope>NUCLEOTIDE SEQUENCE [LARGE SCALE GENOMIC DNA]</scope>
    <source>
        <strain evidence="6 7">JCM 10272</strain>
    </source>
</reference>
<keyword evidence="3" id="KW-0238">DNA-binding</keyword>
<gene>
    <name evidence="6" type="ORF">OCH239_04000</name>
</gene>
<dbReference type="Gene3D" id="1.10.260.40">
    <property type="entry name" value="lambda repressor-like DNA-binding domains"/>
    <property type="match status" value="1"/>
</dbReference>
<evidence type="ECO:0000256" key="2">
    <source>
        <dbReference type="ARBA" id="ARBA00023015"/>
    </source>
</evidence>
<evidence type="ECO:0000256" key="1">
    <source>
        <dbReference type="ARBA" id="ARBA00007227"/>
    </source>
</evidence>
<dbReference type="InterPro" id="IPR018653">
    <property type="entry name" value="ScfR_C"/>
</dbReference>